<accession>A0A8S9ZUQ2</accession>
<sequence length="236" mass="27784">MCTFFSKSNKLKEQEGIKTEWNGFSIFYDEKKNELEINFDIVGHRETLYFNNIFVQDFLNAISSKDGTKTIWDKIKEQSEIDKELIKEINNKGPLPLLKQYVGIYALKIDLGIGIKTKAMRDIYFAFLKRQDISRECKSVKETTTFIKKVTKPRPTNKYGDQLYIEPCKFFNKPKLTERYACSKFQKIYKFLVVLKNIMNVLKMLKRIILFVLPFQIICTIFQLINQNIIGNVINI</sequence>
<evidence type="ECO:0000256" key="1">
    <source>
        <dbReference type="SAM" id="Phobius"/>
    </source>
</evidence>
<dbReference type="EMBL" id="JABEBT010000025">
    <property type="protein sequence ID" value="KAF7636917.1"/>
    <property type="molecule type" value="Genomic_DNA"/>
</dbReference>
<evidence type="ECO:0000313" key="2">
    <source>
        <dbReference type="EMBL" id="KAF7636917.1"/>
    </source>
</evidence>
<comment type="caution">
    <text evidence="2">The sequence shown here is derived from an EMBL/GenBank/DDBJ whole genome shotgun (WGS) entry which is preliminary data.</text>
</comment>
<keyword evidence="3" id="KW-1185">Reference proteome</keyword>
<keyword evidence="1" id="KW-1133">Transmembrane helix</keyword>
<protein>
    <submittedName>
        <fullName evidence="2">Uncharacterized protein</fullName>
    </submittedName>
</protein>
<evidence type="ECO:0000313" key="3">
    <source>
        <dbReference type="Proteomes" id="UP000605970"/>
    </source>
</evidence>
<dbReference type="AlphaFoldDB" id="A0A8S9ZUQ2"/>
<keyword evidence="1" id="KW-0472">Membrane</keyword>
<dbReference type="OrthoDB" id="5904836at2759"/>
<keyword evidence="1" id="KW-0812">Transmembrane</keyword>
<feature type="transmembrane region" description="Helical" evidence="1">
    <location>
        <begin position="208"/>
        <end position="225"/>
    </location>
</feature>
<reference evidence="2" key="1">
    <citation type="journal article" date="2020" name="Ecol. Evol.">
        <title>Genome structure and content of the rice root-knot nematode (Meloidogyne graminicola).</title>
        <authorList>
            <person name="Phan N.T."/>
            <person name="Danchin E.G.J."/>
            <person name="Klopp C."/>
            <person name="Perfus-Barbeoch L."/>
            <person name="Kozlowski D.K."/>
            <person name="Koutsovoulos G.D."/>
            <person name="Lopez-Roques C."/>
            <person name="Bouchez O."/>
            <person name="Zahm M."/>
            <person name="Besnard G."/>
            <person name="Bellafiore S."/>
        </authorList>
    </citation>
    <scope>NUCLEOTIDE SEQUENCE</scope>
    <source>
        <strain evidence="2">VN-18</strain>
    </source>
</reference>
<gene>
    <name evidence="2" type="ORF">Mgra_00003657</name>
</gene>
<organism evidence="2 3">
    <name type="scientific">Meloidogyne graminicola</name>
    <dbReference type="NCBI Taxonomy" id="189291"/>
    <lineage>
        <taxon>Eukaryota</taxon>
        <taxon>Metazoa</taxon>
        <taxon>Ecdysozoa</taxon>
        <taxon>Nematoda</taxon>
        <taxon>Chromadorea</taxon>
        <taxon>Rhabditida</taxon>
        <taxon>Tylenchina</taxon>
        <taxon>Tylenchomorpha</taxon>
        <taxon>Tylenchoidea</taxon>
        <taxon>Meloidogynidae</taxon>
        <taxon>Meloidogyninae</taxon>
        <taxon>Meloidogyne</taxon>
    </lineage>
</organism>
<proteinExistence type="predicted"/>
<name>A0A8S9ZUQ2_9BILA</name>
<dbReference type="Proteomes" id="UP000605970">
    <property type="component" value="Unassembled WGS sequence"/>
</dbReference>